<dbReference type="Proteomes" id="UP000253606">
    <property type="component" value="Chromosome"/>
</dbReference>
<organism evidence="1 2">
    <name type="scientific">Acidisarcina polymorpha</name>
    <dbReference type="NCBI Taxonomy" id="2211140"/>
    <lineage>
        <taxon>Bacteria</taxon>
        <taxon>Pseudomonadati</taxon>
        <taxon>Acidobacteriota</taxon>
        <taxon>Terriglobia</taxon>
        <taxon>Terriglobales</taxon>
        <taxon>Acidobacteriaceae</taxon>
        <taxon>Acidisarcina</taxon>
    </lineage>
</organism>
<reference evidence="1 2" key="1">
    <citation type="journal article" date="2018" name="Front. Microbiol.">
        <title>Hydrolytic Capabilities as a Key to Environmental Success: Chitinolytic and Cellulolytic Acidobacteria From Acidic Sub-arctic Soils and Boreal Peatlands.</title>
        <authorList>
            <person name="Belova S.E."/>
            <person name="Ravin N.V."/>
            <person name="Pankratov T.A."/>
            <person name="Rakitin A.L."/>
            <person name="Ivanova A.A."/>
            <person name="Beletsky A.V."/>
            <person name="Mardanov A.V."/>
            <person name="Sinninghe Damste J.S."/>
            <person name="Dedysh S.N."/>
        </authorList>
    </citation>
    <scope>NUCLEOTIDE SEQUENCE [LARGE SCALE GENOMIC DNA]</scope>
    <source>
        <strain evidence="1 2">SBC82</strain>
    </source>
</reference>
<dbReference type="KEGG" id="abas:ACPOL_2786"/>
<dbReference type="AlphaFoldDB" id="A0A2Z5FZZ5"/>
<proteinExistence type="predicted"/>
<sequence length="37" mass="4008">MIVATNVLSGGRSRKVRLQGATCNADRDGYSINDQIQ</sequence>
<name>A0A2Z5FZZ5_9BACT</name>
<evidence type="ECO:0000313" key="1">
    <source>
        <dbReference type="EMBL" id="AXC12094.1"/>
    </source>
</evidence>
<keyword evidence="2" id="KW-1185">Reference proteome</keyword>
<dbReference type="EMBL" id="CP030840">
    <property type="protein sequence ID" value="AXC12094.1"/>
    <property type="molecule type" value="Genomic_DNA"/>
</dbReference>
<gene>
    <name evidence="1" type="ORF">ACPOL_2786</name>
</gene>
<evidence type="ECO:0000313" key="2">
    <source>
        <dbReference type="Proteomes" id="UP000253606"/>
    </source>
</evidence>
<protein>
    <submittedName>
        <fullName evidence="1">Uncharacterized protein</fullName>
    </submittedName>
</protein>
<accession>A0A2Z5FZZ5</accession>